<reference evidence="2" key="1">
    <citation type="submission" date="2019-04" db="EMBL/GenBank/DDBJ databases">
        <title>Evolution of Biomass-Degrading Anaerobic Consortia Revealed by Metagenomics.</title>
        <authorList>
            <person name="Peng X."/>
        </authorList>
    </citation>
    <scope>NUCLEOTIDE SEQUENCE</scope>
    <source>
        <strain evidence="2">SIG140</strain>
    </source>
</reference>
<dbReference type="SUPFAM" id="SSF52540">
    <property type="entry name" value="P-loop containing nucleoside triphosphate hydrolases"/>
    <property type="match status" value="1"/>
</dbReference>
<evidence type="ECO:0000313" key="3">
    <source>
        <dbReference type="Proteomes" id="UP000806522"/>
    </source>
</evidence>
<dbReference type="InterPro" id="IPR041685">
    <property type="entry name" value="AAA_GajA/Old/RecF-like"/>
</dbReference>
<dbReference type="Proteomes" id="UP000806522">
    <property type="component" value="Unassembled WGS sequence"/>
</dbReference>
<comment type="caution">
    <text evidence="2">The sequence shown here is derived from an EMBL/GenBank/DDBJ whole genome shotgun (WGS) entry which is preliminary data.</text>
</comment>
<evidence type="ECO:0000313" key="2">
    <source>
        <dbReference type="EMBL" id="MBE6270732.1"/>
    </source>
</evidence>
<dbReference type="AlphaFoldDB" id="A0A9D5P2E4"/>
<keyword evidence="2" id="KW-0067">ATP-binding</keyword>
<keyword evidence="2" id="KW-0547">Nucleotide-binding</keyword>
<dbReference type="Pfam" id="PF13175">
    <property type="entry name" value="AAA_15"/>
    <property type="match status" value="1"/>
</dbReference>
<name>A0A9D5P2E4_XYLRU</name>
<dbReference type="PANTHER" id="PTHR43581">
    <property type="entry name" value="ATP/GTP PHOSPHATASE"/>
    <property type="match status" value="1"/>
</dbReference>
<proteinExistence type="predicted"/>
<evidence type="ECO:0000259" key="1">
    <source>
        <dbReference type="Pfam" id="PF13175"/>
    </source>
</evidence>
<dbReference type="InterPro" id="IPR027417">
    <property type="entry name" value="P-loop_NTPase"/>
</dbReference>
<protein>
    <submittedName>
        <fullName evidence="2">ATP-binding protein</fullName>
    </submittedName>
</protein>
<dbReference type="EMBL" id="SUYC01000007">
    <property type="protein sequence ID" value="MBE6270732.1"/>
    <property type="molecule type" value="Genomic_DNA"/>
</dbReference>
<organism evidence="2 3">
    <name type="scientific">Xylanibacter ruminicola</name>
    <name type="common">Prevotella ruminicola</name>
    <dbReference type="NCBI Taxonomy" id="839"/>
    <lineage>
        <taxon>Bacteria</taxon>
        <taxon>Pseudomonadati</taxon>
        <taxon>Bacteroidota</taxon>
        <taxon>Bacteroidia</taxon>
        <taxon>Bacteroidales</taxon>
        <taxon>Prevotellaceae</taxon>
        <taxon>Xylanibacter</taxon>
    </lineage>
</organism>
<sequence length="386" mass="43745">MASLHIKSFGPIVDSTRIELTPLMVLIGRQSAGKSTFMKVLCFCRWIEKKIMVSTDDIVSQYTHYNRFVKELKLFYRFNDEFFTDDTHLMYDGDNITINYHGVNGNAQILRKKSFAEKRFNTKLCYIPAERNLISAIQNVDKTYKATERDVLFNFIYEWDEAKTPYTSEHPFKLAATGGFSYVNKSGADVLVREDGTETPAFYASSGMQSVMPMDVMANYVTDCVGNNASLSMHERNEISKTDNGHSYRRLEYQSAQLFIEEPEQNLYPESQKLVVLSLVRSLKKALENGSEQSMTVVTTHSPYVMSVVNVLLAASIAKEKELKQTVVSDDCILSSKSISGFYIDENGIFQNIMDSEIPMLSGNDLDGVSEWVDESISKLNEILFA</sequence>
<gene>
    <name evidence="2" type="ORF">E7101_07260</name>
</gene>
<dbReference type="GO" id="GO:0005524">
    <property type="term" value="F:ATP binding"/>
    <property type="evidence" value="ECO:0007669"/>
    <property type="project" value="UniProtKB-KW"/>
</dbReference>
<feature type="domain" description="Endonuclease GajA/Old nuclease/RecF-like AAA" evidence="1">
    <location>
        <begin position="119"/>
        <end position="305"/>
    </location>
</feature>
<accession>A0A9D5P2E4</accession>
<dbReference type="InterPro" id="IPR051396">
    <property type="entry name" value="Bact_Antivir_Def_Nuclease"/>
</dbReference>
<dbReference type="Gene3D" id="3.40.50.300">
    <property type="entry name" value="P-loop containing nucleotide triphosphate hydrolases"/>
    <property type="match status" value="1"/>
</dbReference>
<dbReference type="PANTHER" id="PTHR43581:SF4">
    <property type="entry name" value="ATP_GTP PHOSPHATASE"/>
    <property type="match status" value="1"/>
</dbReference>